<dbReference type="SUPFAM" id="SSF89392">
    <property type="entry name" value="Prokaryotic lipoproteins and lipoprotein localization factors"/>
    <property type="match status" value="1"/>
</dbReference>
<comment type="subunit">
    <text evidence="3">Monomer.</text>
</comment>
<evidence type="ECO:0000256" key="3">
    <source>
        <dbReference type="ARBA" id="ARBA00011245"/>
    </source>
</evidence>
<comment type="caution">
    <text evidence="14">The sequence shown here is derived from an EMBL/GenBank/DDBJ whole genome shotgun (WGS) entry which is preliminary data.</text>
</comment>
<reference evidence="14 15" key="1">
    <citation type="journal article" date="2022" name="Environ. Microbiol. Rep.">
        <title>Eco-phylogenetic analyses reveal divergent evolution of vitamin B12 metabolism in the marine bacterial family 'Psychromonadaceae'.</title>
        <authorList>
            <person name="Jin X."/>
            <person name="Yang Y."/>
            <person name="Cao H."/>
            <person name="Gao B."/>
            <person name="Zhao Z."/>
        </authorList>
    </citation>
    <scope>NUCLEOTIDE SEQUENCE [LARGE SCALE GENOMIC DNA]</scope>
    <source>
        <strain evidence="14 15">MKS20</strain>
    </source>
</reference>
<dbReference type="NCBIfam" id="TIGR00548">
    <property type="entry name" value="lolB"/>
    <property type="match status" value="1"/>
</dbReference>
<evidence type="ECO:0000313" key="15">
    <source>
        <dbReference type="Proteomes" id="UP001201273"/>
    </source>
</evidence>
<sequence>MNQLRFYLCFIIMGLSGCSLLQPTSKEPLPEFAQQTQLAELDHWQIKGKLAIRQAKQKPVALDMHWQQQGEQFHITFTKLFKTVLEVKQDKFGAWLRDNNGEEHYAADAQLLIQHLTGWVLPLNQMQQWVKGVPLDATAQFDDQGNVINIDAIVEQQPWHLTLAGHTQSQGLTLPSNLSLKNNDNLLKLKIYEWTFEQP</sequence>
<evidence type="ECO:0000256" key="2">
    <source>
        <dbReference type="ARBA" id="ARBA00009696"/>
    </source>
</evidence>
<evidence type="ECO:0000256" key="12">
    <source>
        <dbReference type="ARBA" id="ARBA00023288"/>
    </source>
</evidence>
<organism evidence="14 15">
    <name type="scientific">Motilimonas cestriensis</name>
    <dbReference type="NCBI Taxonomy" id="2742685"/>
    <lineage>
        <taxon>Bacteria</taxon>
        <taxon>Pseudomonadati</taxon>
        <taxon>Pseudomonadota</taxon>
        <taxon>Gammaproteobacteria</taxon>
        <taxon>Alteromonadales</taxon>
        <taxon>Alteromonadales genera incertae sedis</taxon>
        <taxon>Motilimonas</taxon>
    </lineage>
</organism>
<dbReference type="Pfam" id="PF03550">
    <property type="entry name" value="LolB"/>
    <property type="match status" value="1"/>
</dbReference>
<evidence type="ECO:0000256" key="4">
    <source>
        <dbReference type="ARBA" id="ARBA00016202"/>
    </source>
</evidence>
<dbReference type="EMBL" id="JAIMJA010000002">
    <property type="protein sequence ID" value="MCE2593566.1"/>
    <property type="molecule type" value="Genomic_DNA"/>
</dbReference>
<evidence type="ECO:0000256" key="10">
    <source>
        <dbReference type="ARBA" id="ARBA00023186"/>
    </source>
</evidence>
<dbReference type="InterPro" id="IPR004565">
    <property type="entry name" value="OM_lipoprot_LolB"/>
</dbReference>
<comment type="similarity">
    <text evidence="2">Belongs to the LolB family.</text>
</comment>
<feature type="chain" id="PRO_5045994528" description="Outer-membrane lipoprotein LolB" evidence="13">
    <location>
        <begin position="22"/>
        <end position="199"/>
    </location>
</feature>
<dbReference type="PROSITE" id="PS51257">
    <property type="entry name" value="PROKAR_LIPOPROTEIN"/>
    <property type="match status" value="1"/>
</dbReference>
<dbReference type="Proteomes" id="UP001201273">
    <property type="component" value="Unassembled WGS sequence"/>
</dbReference>
<evidence type="ECO:0000256" key="13">
    <source>
        <dbReference type="SAM" id="SignalP"/>
    </source>
</evidence>
<keyword evidence="10" id="KW-0143">Chaperone</keyword>
<proteinExistence type="inferred from homology"/>
<dbReference type="Gene3D" id="2.50.20.10">
    <property type="entry name" value="Lipoprotein localisation LolA/LolB/LppX"/>
    <property type="match status" value="1"/>
</dbReference>
<comment type="subcellular location">
    <subcellularLocation>
        <location evidence="1">Cell outer membrane</location>
        <topology evidence="1">Lipid-anchor</topology>
    </subcellularLocation>
</comment>
<evidence type="ECO:0000256" key="7">
    <source>
        <dbReference type="ARBA" id="ARBA00022927"/>
    </source>
</evidence>
<dbReference type="CDD" id="cd16326">
    <property type="entry name" value="LolB"/>
    <property type="match status" value="1"/>
</dbReference>
<evidence type="ECO:0000256" key="5">
    <source>
        <dbReference type="ARBA" id="ARBA00022448"/>
    </source>
</evidence>
<keyword evidence="9" id="KW-0564">Palmitate</keyword>
<evidence type="ECO:0000256" key="1">
    <source>
        <dbReference type="ARBA" id="ARBA00004459"/>
    </source>
</evidence>
<keyword evidence="7" id="KW-0653">Protein transport</keyword>
<evidence type="ECO:0000313" key="14">
    <source>
        <dbReference type="EMBL" id="MCE2593566.1"/>
    </source>
</evidence>
<name>A0ABS8W3N8_9GAMM</name>
<gene>
    <name evidence="14" type="primary">lolB</name>
    <name evidence="14" type="ORF">K6Y31_01885</name>
</gene>
<keyword evidence="6 13" id="KW-0732">Signal</keyword>
<feature type="signal peptide" evidence="13">
    <location>
        <begin position="1"/>
        <end position="21"/>
    </location>
</feature>
<evidence type="ECO:0000256" key="11">
    <source>
        <dbReference type="ARBA" id="ARBA00023237"/>
    </source>
</evidence>
<keyword evidence="11" id="KW-0998">Cell outer membrane</keyword>
<evidence type="ECO:0000256" key="8">
    <source>
        <dbReference type="ARBA" id="ARBA00023136"/>
    </source>
</evidence>
<keyword evidence="5" id="KW-0813">Transport</keyword>
<dbReference type="RefSeq" id="WP_233051172.1">
    <property type="nucleotide sequence ID" value="NZ_JAIMJA010000002.1"/>
</dbReference>
<keyword evidence="15" id="KW-1185">Reference proteome</keyword>
<protein>
    <recommendedName>
        <fullName evidence="4">Outer-membrane lipoprotein LolB</fullName>
    </recommendedName>
</protein>
<evidence type="ECO:0000256" key="9">
    <source>
        <dbReference type="ARBA" id="ARBA00023139"/>
    </source>
</evidence>
<keyword evidence="8" id="KW-0472">Membrane</keyword>
<dbReference type="InterPro" id="IPR029046">
    <property type="entry name" value="LolA/LolB/LppX"/>
</dbReference>
<accession>A0ABS8W3N8</accession>
<evidence type="ECO:0000256" key="6">
    <source>
        <dbReference type="ARBA" id="ARBA00022729"/>
    </source>
</evidence>
<keyword evidence="12 14" id="KW-0449">Lipoprotein</keyword>